<evidence type="ECO:0000256" key="4">
    <source>
        <dbReference type="ARBA" id="ARBA00022723"/>
    </source>
</evidence>
<comment type="cofactor">
    <cofactor evidence="1">
        <name>Mo-bis(molybdopterin guanine dinucleotide)</name>
        <dbReference type="ChEBI" id="CHEBI:60539"/>
    </cofactor>
</comment>
<dbReference type="Pfam" id="PF01568">
    <property type="entry name" value="Molydop_binding"/>
    <property type="match status" value="1"/>
</dbReference>
<dbReference type="SUPFAM" id="SSF53706">
    <property type="entry name" value="Formate dehydrogenase/DMSO reductase, domains 1-3"/>
    <property type="match status" value="1"/>
</dbReference>
<dbReference type="Pfam" id="PF04879">
    <property type="entry name" value="Molybdop_Fe4S4"/>
    <property type="match status" value="1"/>
</dbReference>
<dbReference type="PROSITE" id="PS51669">
    <property type="entry name" value="4FE4S_MOW_BIS_MGD"/>
    <property type="match status" value="1"/>
</dbReference>
<dbReference type="GO" id="GO:0043546">
    <property type="term" value="F:molybdopterin cofactor binding"/>
    <property type="evidence" value="ECO:0007669"/>
    <property type="project" value="InterPro"/>
</dbReference>
<accession>A0A519BKR6</accession>
<dbReference type="SUPFAM" id="SSF50692">
    <property type="entry name" value="ADC-like"/>
    <property type="match status" value="1"/>
</dbReference>
<dbReference type="Gene3D" id="3.40.50.740">
    <property type="match status" value="1"/>
</dbReference>
<keyword evidence="3" id="KW-0500">Molybdenum</keyword>
<evidence type="ECO:0000259" key="9">
    <source>
        <dbReference type="PROSITE" id="PS51669"/>
    </source>
</evidence>
<evidence type="ECO:0000256" key="7">
    <source>
        <dbReference type="ARBA" id="ARBA00023014"/>
    </source>
</evidence>
<dbReference type="InterPro" id="IPR006657">
    <property type="entry name" value="MoPterin_dinucl-bd_dom"/>
</dbReference>
<dbReference type="Gene3D" id="3.40.228.10">
    <property type="entry name" value="Dimethylsulfoxide Reductase, domain 2"/>
    <property type="match status" value="1"/>
</dbReference>
<reference evidence="10 11" key="1">
    <citation type="journal article" date="2019" name="ISME J.">
        <title>Insights into ecological role of a new deltaproteobacterial order Candidatus Acidulodesulfobacterales by metagenomics and metatranscriptomics.</title>
        <authorList>
            <person name="Tan S."/>
            <person name="Liu J."/>
            <person name="Fang Y."/>
            <person name="Hedlund B.P."/>
            <person name="Lian Z.H."/>
            <person name="Huang L.Y."/>
            <person name="Li J.T."/>
            <person name="Huang L.N."/>
            <person name="Li W.J."/>
            <person name="Jiang H.C."/>
            <person name="Dong H.L."/>
            <person name="Shu W.S."/>
        </authorList>
    </citation>
    <scope>NUCLEOTIDE SEQUENCE [LARGE SCALE GENOMIC DNA]</scope>
    <source>
        <strain evidence="10">AP1</strain>
    </source>
</reference>
<dbReference type="Gene3D" id="2.20.25.90">
    <property type="entry name" value="ADC-like domains"/>
    <property type="match status" value="1"/>
</dbReference>
<dbReference type="GO" id="GO:0046872">
    <property type="term" value="F:metal ion binding"/>
    <property type="evidence" value="ECO:0007669"/>
    <property type="project" value="UniProtKB-KW"/>
</dbReference>
<dbReference type="InterPro" id="IPR050612">
    <property type="entry name" value="Prok_Mopterin_Oxidored"/>
</dbReference>
<feature type="compositionally biased region" description="Low complexity" evidence="8">
    <location>
        <begin position="605"/>
        <end position="620"/>
    </location>
</feature>
<dbReference type="PANTHER" id="PTHR43742">
    <property type="entry name" value="TRIMETHYLAMINE-N-OXIDE REDUCTASE"/>
    <property type="match status" value="1"/>
</dbReference>
<dbReference type="InterPro" id="IPR006656">
    <property type="entry name" value="Mopterin_OxRdtase"/>
</dbReference>
<evidence type="ECO:0000256" key="5">
    <source>
        <dbReference type="ARBA" id="ARBA00023002"/>
    </source>
</evidence>
<evidence type="ECO:0000256" key="3">
    <source>
        <dbReference type="ARBA" id="ARBA00022505"/>
    </source>
</evidence>
<keyword evidence="6" id="KW-0408">Iron</keyword>
<dbReference type="AlphaFoldDB" id="A0A519BKR6"/>
<dbReference type="SMART" id="SM00926">
    <property type="entry name" value="Molybdop_Fe4S4"/>
    <property type="match status" value="1"/>
</dbReference>
<organism evidence="10 11">
    <name type="scientific">Candidatus Acididesulfobacter diazotrophicus</name>
    <dbReference type="NCBI Taxonomy" id="2597226"/>
    <lineage>
        <taxon>Bacteria</taxon>
        <taxon>Deltaproteobacteria</taxon>
        <taxon>Candidatus Acidulodesulfobacterales</taxon>
        <taxon>Candidatus Acididesulfobacter</taxon>
    </lineage>
</organism>
<dbReference type="CDD" id="cd02786">
    <property type="entry name" value="MopB_CT_3"/>
    <property type="match status" value="1"/>
</dbReference>
<evidence type="ECO:0000256" key="2">
    <source>
        <dbReference type="ARBA" id="ARBA00010312"/>
    </source>
</evidence>
<comment type="similarity">
    <text evidence="2">Belongs to the prokaryotic molybdopterin-containing oxidoreductase family.</text>
</comment>
<gene>
    <name evidence="10" type="ORF">EVG15_09075</name>
</gene>
<dbReference type="InterPro" id="IPR009010">
    <property type="entry name" value="Asp_de-COase-like_dom_sf"/>
</dbReference>
<dbReference type="Gene3D" id="3.30.2070.10">
    <property type="entry name" value="Formate dehydrogenase/DMSO reductase"/>
    <property type="match status" value="1"/>
</dbReference>
<proteinExistence type="inferred from homology"/>
<protein>
    <submittedName>
        <fullName evidence="10">Molybdopterin oxidoreductase family protein</fullName>
    </submittedName>
</protein>
<dbReference type="Gene3D" id="2.40.40.20">
    <property type="match status" value="1"/>
</dbReference>
<sequence>MAIYYSVCPHDCPDTCALKAETKSAIKVPPTAKMETGTEIKNKKIIYEKIVKVSGDPSNPITKGIICEKVRAYPERIYSPSRILYPMRRIEKKNATKIESEVENKNFERISWEAAIDEIVKKWRDLTTKYGPECILPYSYGGTEGIINKGSMDRRLFNKIGATRLDRTICSAAGSLGYQLAYGASKSINPTETANSKLIIFWGINALETNMHQAILADNARKNGAKIIAIDVHRNKTAKWADDFYLILPGSDGALALGLSYVILRDNLEDKVFLEKHSYGFNEFYEQVMKYPPDKVARLTGLTSETIEELAHIYAKTKSSFISIGNGLQHHKNGGINTWIISLLPALTGAWQYKGGGALKSNSGYFPFNSEAIERPGLNKKYSETRILNMVQLGKILCGLNLPAQTPIRSLYVYNSNPAIVAPNQNLVLKGLAREDLFTVVHEQVMTDTAKWADIILPATTSFEHADLYASYWHTLIQWADPVISPIGEAKPNIEVFKLLAKGLGYTEPCFSDCEEDIARQALDLPYWRDKGITLERLKKERFIMLNIPERPFADFNFSTASGKIEFKSKKLAELGLFDIPDYKPIKVKDKNDKEKVRKNENRISDNNIKNNDNSTNNTEKNTEKIANTEDLENKLNGGTGSDFPFTLITPPNHFFLNSTFANISSLKIKAKEPFLEINPADAKELEINDGDIVKIENERGCVLIKTKIIDSVLPGVVVSAGLWWKEDYKNQSGVNALTPDDLSDIGGGATFFSTSVKINKITA</sequence>
<feature type="domain" description="4Fe-4S Mo/W bis-MGD-type" evidence="9">
    <location>
        <begin position="1"/>
        <end position="81"/>
    </location>
</feature>
<name>A0A519BKR6_9DELT</name>
<dbReference type="GO" id="GO:0016491">
    <property type="term" value="F:oxidoreductase activity"/>
    <property type="evidence" value="ECO:0007669"/>
    <property type="project" value="UniProtKB-KW"/>
</dbReference>
<feature type="compositionally biased region" description="Basic and acidic residues" evidence="8">
    <location>
        <begin position="592"/>
        <end position="604"/>
    </location>
</feature>
<dbReference type="InterPro" id="IPR006655">
    <property type="entry name" value="Mopterin_OxRdtase_prok_CS"/>
</dbReference>
<evidence type="ECO:0000313" key="11">
    <source>
        <dbReference type="Proteomes" id="UP000319296"/>
    </source>
</evidence>
<dbReference type="EMBL" id="SGBB01000020">
    <property type="protein sequence ID" value="RZD17872.1"/>
    <property type="molecule type" value="Genomic_DNA"/>
</dbReference>
<dbReference type="InterPro" id="IPR037920">
    <property type="entry name" value="YoaE_C"/>
</dbReference>
<evidence type="ECO:0000256" key="1">
    <source>
        <dbReference type="ARBA" id="ARBA00001942"/>
    </source>
</evidence>
<comment type="caution">
    <text evidence="10">The sequence shown here is derived from an EMBL/GenBank/DDBJ whole genome shotgun (WGS) entry which is preliminary data.</text>
</comment>
<evidence type="ECO:0000256" key="8">
    <source>
        <dbReference type="SAM" id="MobiDB-lite"/>
    </source>
</evidence>
<dbReference type="GO" id="GO:0051536">
    <property type="term" value="F:iron-sulfur cluster binding"/>
    <property type="evidence" value="ECO:0007669"/>
    <property type="project" value="UniProtKB-KW"/>
</dbReference>
<evidence type="ECO:0000313" key="10">
    <source>
        <dbReference type="EMBL" id="RZD17872.1"/>
    </source>
</evidence>
<dbReference type="InterPro" id="IPR006963">
    <property type="entry name" value="Mopterin_OxRdtase_4Fe-4S_dom"/>
</dbReference>
<keyword evidence="5" id="KW-0560">Oxidoreductase</keyword>
<keyword evidence="7" id="KW-0411">Iron-sulfur</keyword>
<dbReference type="Proteomes" id="UP000319296">
    <property type="component" value="Unassembled WGS sequence"/>
</dbReference>
<dbReference type="PROSITE" id="PS00490">
    <property type="entry name" value="MOLYBDOPTERIN_PROK_2"/>
    <property type="match status" value="1"/>
</dbReference>
<feature type="region of interest" description="Disordered" evidence="8">
    <location>
        <begin position="592"/>
        <end position="623"/>
    </location>
</feature>
<dbReference type="PANTHER" id="PTHR43742:SF6">
    <property type="entry name" value="OXIDOREDUCTASE YYAE-RELATED"/>
    <property type="match status" value="1"/>
</dbReference>
<keyword evidence="4" id="KW-0479">Metal-binding</keyword>
<dbReference type="CDD" id="cd02766">
    <property type="entry name" value="MopB_3"/>
    <property type="match status" value="1"/>
</dbReference>
<evidence type="ECO:0000256" key="6">
    <source>
        <dbReference type="ARBA" id="ARBA00023004"/>
    </source>
</evidence>
<dbReference type="Pfam" id="PF00384">
    <property type="entry name" value="Molybdopterin"/>
    <property type="match status" value="1"/>
</dbReference>